<accession>A0ABN8XFL3</accession>
<name>A0ABN8XFL3_9BACT</name>
<dbReference type="RefSeq" id="WP_052671922.1">
    <property type="nucleotide sequence ID" value="NZ_OX458932.1"/>
</dbReference>
<dbReference type="GO" id="GO:0016757">
    <property type="term" value="F:glycosyltransferase activity"/>
    <property type="evidence" value="ECO:0007669"/>
    <property type="project" value="UniProtKB-KW"/>
</dbReference>
<dbReference type="Pfam" id="PF00535">
    <property type="entry name" value="Glycos_transf_2"/>
    <property type="match status" value="1"/>
</dbReference>
<dbReference type="SUPFAM" id="SSF53448">
    <property type="entry name" value="Nucleotide-diphospho-sugar transferases"/>
    <property type="match status" value="2"/>
</dbReference>
<feature type="domain" description="Glycosyltransferase 2-like" evidence="1">
    <location>
        <begin position="316"/>
        <end position="410"/>
    </location>
</feature>
<dbReference type="EMBL" id="OX458932">
    <property type="protein sequence ID" value="CAI9084692.1"/>
    <property type="molecule type" value="Genomic_DNA"/>
</dbReference>
<keyword evidence="2" id="KW-0328">Glycosyltransferase</keyword>
<dbReference type="PANTHER" id="PTHR43685">
    <property type="entry name" value="GLYCOSYLTRANSFERASE"/>
    <property type="match status" value="1"/>
</dbReference>
<dbReference type="InterPro" id="IPR050834">
    <property type="entry name" value="Glycosyltransf_2"/>
</dbReference>
<keyword evidence="2" id="KW-0808">Transferase</keyword>
<evidence type="ECO:0000259" key="1">
    <source>
        <dbReference type="Pfam" id="PF00535"/>
    </source>
</evidence>
<dbReference type="EC" id="2.4.1.-" evidence="2"/>
<dbReference type="InterPro" id="IPR001173">
    <property type="entry name" value="Glyco_trans_2-like"/>
</dbReference>
<proteinExistence type="predicted"/>
<evidence type="ECO:0000313" key="3">
    <source>
        <dbReference type="Proteomes" id="UP001161497"/>
    </source>
</evidence>
<reference evidence="2" key="1">
    <citation type="submission" date="2023-03" db="EMBL/GenBank/DDBJ databases">
        <authorList>
            <person name="Cremers G."/>
            <person name="Picone N."/>
        </authorList>
    </citation>
    <scope>NUCLEOTIDE SEQUENCE</scope>
    <source>
        <strain evidence="2">Sample_alias</strain>
    </source>
</reference>
<sequence length="644" mass="73828">MTGRFAELLDTVILISLIWMSPIGKICFSLEEPKKRLFFSKERKICFRGYFFDSFGRKAKQVILQYKNERILAGSQHREDIQRWYAKSNIQIEKEVGFEGWIELSRGLKEIDILAELSGGRTLRLARYYSFVYGAATPHSKIEQQANPVCLPSAYFCLDAPQAEELIITEDIFLEVRGWVFDTEGNPPSSVIVKNPARVFPCKAIARSDVKAEHPILKDIWCGFLGRMPLDENLFEYIVEAEFPSGKKLEIGKFSARSFNREEREKWNQDRYKEWFVQYGQFVGREEELLRRRIKGFAYKPIFSVVMVVGLGDRLEGVLATVRSVVGQWYEQWELLLVLYGGRKLTVEELRGVGGEGKLRVIEVNSSEKGKAKEVGVREACGEYCLLLDSGEELVAHALYVFVEALQEDKRLDLLFGDEDQLSDGGEVHSPVFKPGFNYDLLRSVNYLGRPVVFRKQKAMEVGGFDEGLEGAEEWDLYLRMTTDRVDGHGVCHLPYVLCHRGGEAVARGGVVKEEVEREVVWRDCTRRGVGVERIERLKGGWRIRYGIGEAKPLVSIVMPSKCQLTYLRPCVESIMSKTSYDRYELLLVVNEKRLRNAEVRQYLEGLSGGEGKVRLVVYPDEPFNYAKINNAAVREARGRYWRC</sequence>
<evidence type="ECO:0000313" key="2">
    <source>
        <dbReference type="EMBL" id="CAI9084692.1"/>
    </source>
</evidence>
<keyword evidence="3" id="KW-1185">Reference proteome</keyword>
<dbReference type="Proteomes" id="UP001161497">
    <property type="component" value="Chromosome"/>
</dbReference>
<organism evidence="2 3">
    <name type="scientific">Candidatus Methylacidiphilum fumarolicum</name>
    <dbReference type="NCBI Taxonomy" id="591154"/>
    <lineage>
        <taxon>Bacteria</taxon>
        <taxon>Pseudomonadati</taxon>
        <taxon>Verrucomicrobiota</taxon>
        <taxon>Methylacidiphilae</taxon>
        <taxon>Methylacidiphilales</taxon>
        <taxon>Methylacidiphilaceae</taxon>
        <taxon>Methylacidiphilum (ex Ratnadevi et al. 2023)</taxon>
    </lineage>
</organism>
<protein>
    <submittedName>
        <fullName evidence="2">Enzyme</fullName>
        <ecNumber evidence="2">2.4.1.-</ecNumber>
    </submittedName>
</protein>
<dbReference type="PANTHER" id="PTHR43685:SF2">
    <property type="entry name" value="GLYCOSYLTRANSFERASE 2-LIKE DOMAIN-CONTAINING PROTEIN"/>
    <property type="match status" value="1"/>
</dbReference>
<dbReference type="Gene3D" id="3.90.550.10">
    <property type="entry name" value="Spore Coat Polysaccharide Biosynthesis Protein SpsA, Chain A"/>
    <property type="match status" value="2"/>
</dbReference>
<dbReference type="InterPro" id="IPR029044">
    <property type="entry name" value="Nucleotide-diphossugar_trans"/>
</dbReference>
<gene>
    <name evidence="2" type="ORF">MFUM_0295</name>
</gene>